<feature type="coiled-coil region" evidence="1">
    <location>
        <begin position="384"/>
        <end position="411"/>
    </location>
</feature>
<protein>
    <recommendedName>
        <fullName evidence="4">DUF3732 domain-containing protein</fullName>
    </recommendedName>
</protein>
<proteinExistence type="predicted"/>
<evidence type="ECO:0000313" key="3">
    <source>
        <dbReference type="Proteomes" id="UP000546701"/>
    </source>
</evidence>
<evidence type="ECO:0008006" key="4">
    <source>
        <dbReference type="Google" id="ProtNLM"/>
    </source>
</evidence>
<organism evidence="2 3">
    <name type="scientific">Sphingomonas prati</name>
    <dbReference type="NCBI Taxonomy" id="1843237"/>
    <lineage>
        <taxon>Bacteria</taxon>
        <taxon>Pseudomonadati</taxon>
        <taxon>Pseudomonadota</taxon>
        <taxon>Alphaproteobacteria</taxon>
        <taxon>Sphingomonadales</taxon>
        <taxon>Sphingomonadaceae</taxon>
        <taxon>Sphingomonas</taxon>
    </lineage>
</organism>
<reference evidence="2 3" key="1">
    <citation type="submission" date="2020-08" db="EMBL/GenBank/DDBJ databases">
        <title>Genomic Encyclopedia of Type Strains, Phase IV (KMG-IV): sequencing the most valuable type-strain genomes for metagenomic binning, comparative biology and taxonomic classification.</title>
        <authorList>
            <person name="Goeker M."/>
        </authorList>
    </citation>
    <scope>NUCLEOTIDE SEQUENCE [LARGE SCALE GENOMIC DNA]</scope>
    <source>
        <strain evidence="2 3">DSM 103336</strain>
    </source>
</reference>
<dbReference type="RefSeq" id="WP_157177955.1">
    <property type="nucleotide sequence ID" value="NZ_BMJP01000012.1"/>
</dbReference>
<name>A0A7W9BVM1_9SPHN</name>
<dbReference type="Gene3D" id="3.40.50.300">
    <property type="entry name" value="P-loop containing nucleotide triphosphate hydrolases"/>
    <property type="match status" value="1"/>
</dbReference>
<keyword evidence="1" id="KW-0175">Coiled coil</keyword>
<accession>A0A7W9BVM1</accession>
<comment type="caution">
    <text evidence="2">The sequence shown here is derived from an EMBL/GenBank/DDBJ whole genome shotgun (WGS) entry which is preliminary data.</text>
</comment>
<dbReference type="Pfam" id="PF12532">
    <property type="entry name" value="DUF3732"/>
    <property type="match status" value="1"/>
</dbReference>
<evidence type="ECO:0000313" key="2">
    <source>
        <dbReference type="EMBL" id="MBB5730971.1"/>
    </source>
</evidence>
<dbReference type="AlphaFoldDB" id="A0A7W9BVM1"/>
<dbReference type="EMBL" id="JACIJR010000014">
    <property type="protein sequence ID" value="MBB5730971.1"/>
    <property type="molecule type" value="Genomic_DNA"/>
</dbReference>
<dbReference type="InterPro" id="IPR027417">
    <property type="entry name" value="P-loop_NTPase"/>
</dbReference>
<dbReference type="Proteomes" id="UP000546701">
    <property type="component" value="Unassembled WGS sequence"/>
</dbReference>
<gene>
    <name evidence="2" type="ORF">FHS99_003479</name>
</gene>
<keyword evidence="3" id="KW-1185">Reference proteome</keyword>
<dbReference type="OrthoDB" id="103556at2"/>
<sequence>MRLHIRRLVVWPNDPSLDPRSIKFSSDGISVISGWSSTGKSAVAAIIDYVLGSGRCAIPVGVIRDLASWYELELETADGPLHLARRRPDGRQVSDVYWTAEGERSGLELPYPKATTDDVKRLLNRLSGLSDLTIDPEDTSAGRASFRDIISLNFLPQHVVANPYTLFYKADSSAHRDKLRRVLPLALGIVTNKDLARTHALNLLGQEERRVAAELAARRKGIETWRANANGTFLRAQELGLLPEGEPPTSLPLLLSVLRELTGPSRLVSSASGRVSAATGRLEALSAQERTIASRMAERRRRLRRLRGLRRSARDYRSALDQQREHVAGRGWFREAIVSDDCILCGSSSDQSRDMLNRLEESALDVESLVGGTRDALPMVDAEIAGLERSLADDEREITAVQQTMQAAEAAVGVEQGRDQTLEAVYRFLGGTEQALTMLEAVDGEGGLEARRRLLLDRMAELREELDQDALDRRREEVSRKVSSYVSRFVEGMGVQGADGYPFLDFNELTLRFQREDGGRADSLWEIGGGENWMAYHLAALLAIHGVVMQRGEQSPVPTFLVIDQPTQVYFPNDSYEDALQGRERVRPGRTGVPPADDMARTRRIFAALSRAYNSFDGQLQIIVVDHADHNAWSGEDDVREVQNWRDDRDFLIPEEWIAAAP</sequence>
<dbReference type="InterPro" id="IPR022205">
    <property type="entry name" value="DUF3732"/>
</dbReference>
<evidence type="ECO:0000256" key="1">
    <source>
        <dbReference type="SAM" id="Coils"/>
    </source>
</evidence>